<comment type="similarity">
    <text evidence="6">Belongs to the peptidase M48 family.</text>
</comment>
<feature type="transmembrane region" description="Helical" evidence="7">
    <location>
        <begin position="82"/>
        <end position="104"/>
    </location>
</feature>
<dbReference type="Proteomes" id="UP000550729">
    <property type="component" value="Unassembled WGS sequence"/>
</dbReference>
<dbReference type="GO" id="GO:0006508">
    <property type="term" value="P:proteolysis"/>
    <property type="evidence" value="ECO:0007669"/>
    <property type="project" value="UniProtKB-KW"/>
</dbReference>
<evidence type="ECO:0000256" key="7">
    <source>
        <dbReference type="SAM" id="Phobius"/>
    </source>
</evidence>
<dbReference type="PANTHER" id="PTHR34978">
    <property type="entry name" value="POSSIBLE SENSOR-TRANSDUCER PROTEIN BLAR"/>
    <property type="match status" value="1"/>
</dbReference>
<keyword evidence="2" id="KW-0479">Metal-binding</keyword>
<accession>A0A848KV22</accession>
<evidence type="ECO:0000256" key="6">
    <source>
        <dbReference type="RuleBase" id="RU003983"/>
    </source>
</evidence>
<dbReference type="Pfam" id="PF01435">
    <property type="entry name" value="Peptidase_M48"/>
    <property type="match status" value="1"/>
</dbReference>
<keyword evidence="10" id="KW-1185">Reference proteome</keyword>
<comment type="caution">
    <text evidence="9">The sequence shown here is derived from an EMBL/GenBank/DDBJ whole genome shotgun (WGS) entry which is preliminary data.</text>
</comment>
<evidence type="ECO:0000256" key="1">
    <source>
        <dbReference type="ARBA" id="ARBA00022670"/>
    </source>
</evidence>
<sequence>MTALLFGILTVLLVGPVPELLSRATWPLRTPRAAMVLWQSIALAAVLSAFSCGLAIAANLLTPGPDGAPTTNPLDEINHLGLPLWLAYVGVFVLTLVIGARMIYTAIRVATRTRARRTAHRQLIDLLDSVDRRDAAASNPLSARDVRMIEVEQPLAYCLPGLRQRVVISEGVVMRLSIDELTAVIVHERAHLRARHDLVLEAFIALQEAFPRFVRSGSALGAVELLVEALADDQAVKATTPTTLGRALVACADAVAPRGAMAVGGPTTLTRITRLCDRPSPTLTVVVYLGAAAVLIVPTLAVAIPWLTELSRLIAAAN</sequence>
<comment type="cofactor">
    <cofactor evidence="6">
        <name>Zn(2+)</name>
        <dbReference type="ChEBI" id="CHEBI:29105"/>
    </cofactor>
    <text evidence="6">Binds 1 zinc ion per subunit.</text>
</comment>
<gene>
    <name evidence="9" type="ORF">HH308_03740</name>
</gene>
<dbReference type="PANTHER" id="PTHR34978:SF3">
    <property type="entry name" value="SLR0241 PROTEIN"/>
    <property type="match status" value="1"/>
</dbReference>
<dbReference type="InterPro" id="IPR052173">
    <property type="entry name" value="Beta-lactam_resp_regulator"/>
</dbReference>
<evidence type="ECO:0000256" key="2">
    <source>
        <dbReference type="ARBA" id="ARBA00022723"/>
    </source>
</evidence>
<evidence type="ECO:0000256" key="5">
    <source>
        <dbReference type="ARBA" id="ARBA00023049"/>
    </source>
</evidence>
<protein>
    <submittedName>
        <fullName evidence="9">M56 family metallopeptidase</fullName>
    </submittedName>
</protein>
<feature type="transmembrane region" description="Helical" evidence="7">
    <location>
        <begin position="38"/>
        <end position="61"/>
    </location>
</feature>
<dbReference type="CDD" id="cd07326">
    <property type="entry name" value="M56_BlaR1_MecR1_like"/>
    <property type="match status" value="1"/>
</dbReference>
<evidence type="ECO:0000313" key="10">
    <source>
        <dbReference type="Proteomes" id="UP000550729"/>
    </source>
</evidence>
<reference evidence="9 10" key="1">
    <citation type="submission" date="2020-04" db="EMBL/GenBank/DDBJ databases">
        <title>Gordonia sp. nov. TBRC 11910.</title>
        <authorList>
            <person name="Suriyachadkun C."/>
        </authorList>
    </citation>
    <scope>NUCLEOTIDE SEQUENCE [LARGE SCALE GENOMIC DNA]</scope>
    <source>
        <strain evidence="9 10">TBRC 11910</strain>
    </source>
</reference>
<feature type="transmembrane region" description="Helical" evidence="7">
    <location>
        <begin position="285"/>
        <end position="307"/>
    </location>
</feature>
<keyword evidence="7" id="KW-1133">Transmembrane helix</keyword>
<dbReference type="Gene3D" id="3.30.2010.10">
    <property type="entry name" value="Metalloproteases ('zincins'), catalytic domain"/>
    <property type="match status" value="1"/>
</dbReference>
<keyword evidence="1 6" id="KW-0645">Protease</keyword>
<keyword evidence="4 6" id="KW-0862">Zinc</keyword>
<keyword evidence="3 6" id="KW-0378">Hydrolase</keyword>
<dbReference type="GO" id="GO:0046872">
    <property type="term" value="F:metal ion binding"/>
    <property type="evidence" value="ECO:0007669"/>
    <property type="project" value="UniProtKB-KW"/>
</dbReference>
<evidence type="ECO:0000259" key="8">
    <source>
        <dbReference type="Pfam" id="PF01435"/>
    </source>
</evidence>
<dbReference type="RefSeq" id="WP_170192831.1">
    <property type="nucleotide sequence ID" value="NZ_JABBNB010000003.1"/>
</dbReference>
<evidence type="ECO:0000313" key="9">
    <source>
        <dbReference type="EMBL" id="NMO00323.1"/>
    </source>
</evidence>
<keyword evidence="7" id="KW-0812">Transmembrane</keyword>
<name>A0A848KV22_9ACTN</name>
<organism evidence="9 10">
    <name type="scientific">Gordonia asplenii</name>
    <dbReference type="NCBI Taxonomy" id="2725283"/>
    <lineage>
        <taxon>Bacteria</taxon>
        <taxon>Bacillati</taxon>
        <taxon>Actinomycetota</taxon>
        <taxon>Actinomycetes</taxon>
        <taxon>Mycobacteriales</taxon>
        <taxon>Gordoniaceae</taxon>
        <taxon>Gordonia</taxon>
    </lineage>
</organism>
<dbReference type="InterPro" id="IPR001915">
    <property type="entry name" value="Peptidase_M48"/>
</dbReference>
<dbReference type="GO" id="GO:0004222">
    <property type="term" value="F:metalloendopeptidase activity"/>
    <property type="evidence" value="ECO:0007669"/>
    <property type="project" value="InterPro"/>
</dbReference>
<evidence type="ECO:0000256" key="3">
    <source>
        <dbReference type="ARBA" id="ARBA00022801"/>
    </source>
</evidence>
<dbReference type="EMBL" id="JABBNB010000003">
    <property type="protein sequence ID" value="NMO00323.1"/>
    <property type="molecule type" value="Genomic_DNA"/>
</dbReference>
<keyword evidence="7" id="KW-0472">Membrane</keyword>
<evidence type="ECO:0000256" key="4">
    <source>
        <dbReference type="ARBA" id="ARBA00022833"/>
    </source>
</evidence>
<dbReference type="AlphaFoldDB" id="A0A848KV22"/>
<keyword evidence="5 6" id="KW-0482">Metalloprotease</keyword>
<feature type="domain" description="Peptidase M48" evidence="8">
    <location>
        <begin position="142"/>
        <end position="222"/>
    </location>
</feature>
<proteinExistence type="inferred from homology"/>